<feature type="compositionally biased region" description="Polar residues" evidence="2">
    <location>
        <begin position="303"/>
        <end position="321"/>
    </location>
</feature>
<gene>
    <name evidence="3" type="primary">OP</name>
</gene>
<feature type="compositionally biased region" description="Low complexity" evidence="2">
    <location>
        <begin position="260"/>
        <end position="281"/>
    </location>
</feature>
<feature type="compositionally biased region" description="Basic residues" evidence="2">
    <location>
        <begin position="121"/>
        <end position="138"/>
    </location>
</feature>
<feature type="compositionally biased region" description="Polar residues" evidence="2">
    <location>
        <begin position="481"/>
        <end position="503"/>
    </location>
</feature>
<name>D6CFW7_9VIRU</name>
<evidence type="ECO:0000256" key="2">
    <source>
        <dbReference type="SAM" id="MobiDB-lite"/>
    </source>
</evidence>
<protein>
    <submittedName>
        <fullName evidence="3">Overlapping protein/movement protein</fullName>
    </submittedName>
</protein>
<proteinExistence type="inferred from homology"/>
<evidence type="ECO:0000313" key="4">
    <source>
        <dbReference type="Proteomes" id="UP000203093"/>
    </source>
</evidence>
<feature type="compositionally biased region" description="Polar residues" evidence="2">
    <location>
        <begin position="521"/>
        <end position="570"/>
    </location>
</feature>
<dbReference type="Pfam" id="PF03251">
    <property type="entry name" value="Tymo_45kd_70kd"/>
    <property type="match status" value="1"/>
</dbReference>
<dbReference type="RefSeq" id="YP_003620400.1">
    <property type="nucleotide sequence ID" value="NC_014127.1"/>
</dbReference>
<dbReference type="Proteomes" id="UP000203093">
    <property type="component" value="Segment"/>
</dbReference>
<organism evidence="3 4">
    <name type="scientific">Chiltepin yellow mosaic virus</name>
    <dbReference type="NCBI Taxonomy" id="688701"/>
    <lineage>
        <taxon>Viruses</taxon>
        <taxon>Riboviria</taxon>
        <taxon>Orthornavirae</taxon>
        <taxon>Kitrinoviricota</taxon>
        <taxon>Alsuviricetes</taxon>
        <taxon>Tymovirales</taxon>
        <taxon>Tymoviridae</taxon>
        <taxon>Tymovirus</taxon>
        <taxon>Tymovirus chiltepini</taxon>
    </lineage>
</organism>
<feature type="region of interest" description="Disordered" evidence="2">
    <location>
        <begin position="102"/>
        <end position="138"/>
    </location>
</feature>
<sequence>MSNGFPTSPRRPILHHSQRCLSESSSEFRRPTSPRLSPALPLDHPKGTPSLPHLLRHPSLRIRNHPPPPRCPQNHRNLPSLQPLEPPRLHSLLRHVHETLKVPKTSSHQPKLPRAHQLPSHPRRHRSLPHHLHHSSNQRLRLHARRFDVFSTIPDRRLVSQQSKSGNSVLQSHLPSRVPLHRSVSLPRDLHLQDIGSNTPLCAGISSRRLIQSAPSSPVLAKSELHISSRDPTLSHQAGILGPCPLPSNPKRSPPSGLNPKKSSPTPRTRSSNSTGSSAAKHCSFIQPITNNRESGILPNSRLLGTSSSHLSPTTLETPSGAQCGLQRPLHLHKGCSHPKDIRPSRFCSHPKQQARILLGDAKRLGQSTNLRAPQLPPPPSGMLPLFLQPNRPTQTSFRSTLASISFGSHPIPFHISTTPPLIQFQIPSPNPKATFCISQEVCIPTFAHLLPPKRNTTPISTDAQNPIVPKASDLSLAAEVSSNSASCEPSTPSSNPASIRVSNGNNHGTHSPPPNSSPSAKSDTGLSPTDNSHPAGPDSSNPARQLPSSPSSIKVSTPMESTKLSTEFSPSRIPAHWRPLQSFEDSIKVLTSMESSKFPSDFHSTLSPLSTSSSSPSSFLSASSPPRFPCYPTGYNPEIECCLSGDSCPLSTIEFEHNSTRQRALERLKTFHLDCPYGWTECDSPYSSP</sequence>
<accession>D6CFW7</accession>
<comment type="similarity">
    <text evidence="1">Belongs to the tymoviridae protein p69 family.</text>
</comment>
<feature type="compositionally biased region" description="Basic residues" evidence="2">
    <location>
        <begin position="54"/>
        <end position="64"/>
    </location>
</feature>
<evidence type="ECO:0000256" key="1">
    <source>
        <dbReference type="ARBA" id="ARBA00008523"/>
    </source>
</evidence>
<dbReference type="InterPro" id="IPR004935">
    <property type="entry name" value="45/70kDa_tymovirus"/>
</dbReference>
<dbReference type="OrthoDB" id="19242at10239"/>
<feature type="region of interest" description="Disordered" evidence="2">
    <location>
        <begin position="230"/>
        <end position="322"/>
    </location>
</feature>
<evidence type="ECO:0000313" key="3">
    <source>
        <dbReference type="EMBL" id="CBH31038.1"/>
    </source>
</evidence>
<dbReference type="EMBL" id="FN563123">
    <property type="protein sequence ID" value="CBH31038.1"/>
    <property type="molecule type" value="Genomic_RNA"/>
</dbReference>
<feature type="region of interest" description="Disordered" evidence="2">
    <location>
        <begin position="480"/>
        <end position="571"/>
    </location>
</feature>
<keyword evidence="4" id="KW-1185">Reference proteome</keyword>
<dbReference type="GeneID" id="9121836"/>
<feature type="region of interest" description="Disordered" evidence="2">
    <location>
        <begin position="1"/>
        <end position="85"/>
    </location>
</feature>
<reference evidence="4" key="1">
    <citation type="journal article" date="2010" name="Arch. Virol.">
        <title>Genomic and biological characterization of chiltepin yellow mosaic virus, a new tymovirus infecting Capsicum annuum var. aviculare in Mexico.</title>
        <authorList>
            <person name="Pagan I."/>
            <person name="Betancourt M."/>
            <person name="de Miguel J."/>
            <person name="Pineiro D."/>
            <person name="Fraile A."/>
            <person name="Garcia-Arenal F."/>
        </authorList>
    </citation>
    <scope>NUCLEOTIDE SEQUENCE [LARGE SCALE GENOMIC DNA]</scope>
</reference>
<dbReference type="KEGG" id="vg:9121836"/>